<keyword evidence="6" id="KW-0509">mRNA transport</keyword>
<dbReference type="GO" id="GO:0003723">
    <property type="term" value="F:RNA binding"/>
    <property type="evidence" value="ECO:0007669"/>
    <property type="project" value="TreeGrafter"/>
</dbReference>
<dbReference type="InterPro" id="IPR030217">
    <property type="entry name" value="NXF_fam"/>
</dbReference>
<dbReference type="Gene3D" id="3.80.10.10">
    <property type="entry name" value="Ribonuclease Inhibitor"/>
    <property type="match status" value="1"/>
</dbReference>
<evidence type="ECO:0000256" key="6">
    <source>
        <dbReference type="ARBA" id="ARBA00022816"/>
    </source>
</evidence>
<dbReference type="OrthoDB" id="25872at2759"/>
<dbReference type="Pfam" id="PF03943">
    <property type="entry name" value="TAP_C"/>
    <property type="match status" value="1"/>
</dbReference>
<evidence type="ECO:0000259" key="8">
    <source>
        <dbReference type="PROSITE" id="PS50177"/>
    </source>
</evidence>
<dbReference type="PANTHER" id="PTHR10662">
    <property type="entry name" value="NUCLEAR RNA EXPORT FACTOR"/>
    <property type="match status" value="1"/>
</dbReference>
<comment type="subcellular location">
    <subcellularLocation>
        <location evidence="1">Nucleus</location>
    </subcellularLocation>
</comment>
<sequence>MAAVIDIIAENIPDLEALNLNDNKLNMIDHMKVLSSKLPQLKIIYLANNRIVMLSSLDAFKNLPIVELFLDGNPCKKRFKDNSHYVSEVKRRFPKLMKLDGVELGPVIGFDVSEESKNLPSWKQLYFCNASGQDLIAKFIEQYFAIYDSDNRQQLLDAYHENAMLSITATNNQHYTQDERLFSYYKFGRNLMHPKGFEHRFASLKRGKLVVVALLNDLPPTKHDPQSFAVDLTFFTPQMIVLTITGIFKERNPDPKLEFIRTFQKTITIVPNNGGFCIRNELLHVNNSNPSQAKKAFKTVVVGNLNAHNNNVTLNPAASTSQQQQPTQQLDEASKFKMIEEMSRLSQMNLEWSKKCLEETNWDFTRAGFVFQELFKQNKIPQEAFAK</sequence>
<keyword evidence="3" id="KW-0813">Transport</keyword>
<evidence type="ECO:0000256" key="4">
    <source>
        <dbReference type="ARBA" id="ARBA00022614"/>
    </source>
</evidence>
<evidence type="ECO:0000256" key="1">
    <source>
        <dbReference type="ARBA" id="ARBA00004123"/>
    </source>
</evidence>
<evidence type="ECO:0000256" key="3">
    <source>
        <dbReference type="ARBA" id="ARBA00022448"/>
    </source>
</evidence>
<accession>A0A9J6C469</accession>
<gene>
    <name evidence="10" type="ORF">PVAND_006602</name>
</gene>
<dbReference type="CDD" id="cd14342">
    <property type="entry name" value="UBA_TAP-C"/>
    <property type="match status" value="1"/>
</dbReference>
<dbReference type="Gene3D" id="1.10.8.10">
    <property type="entry name" value="DNA helicase RuvA subunit, C-terminal domain"/>
    <property type="match status" value="1"/>
</dbReference>
<dbReference type="EMBL" id="JADBJN010000002">
    <property type="protein sequence ID" value="KAG5676794.1"/>
    <property type="molecule type" value="Genomic_DNA"/>
</dbReference>
<dbReference type="Proteomes" id="UP001107558">
    <property type="component" value="Chromosome 2"/>
</dbReference>
<evidence type="ECO:0000256" key="7">
    <source>
        <dbReference type="ARBA" id="ARBA00023242"/>
    </source>
</evidence>
<dbReference type="AlphaFoldDB" id="A0A9J6C469"/>
<dbReference type="FunFam" id="1.10.8.10:FF:000018">
    <property type="entry name" value="Nuclear RNA export factor 1"/>
    <property type="match status" value="1"/>
</dbReference>
<name>A0A9J6C469_POLVA</name>
<proteinExistence type="inferred from homology"/>
<dbReference type="SUPFAM" id="SSF52058">
    <property type="entry name" value="L domain-like"/>
    <property type="match status" value="1"/>
</dbReference>
<dbReference type="SMART" id="SM00804">
    <property type="entry name" value="TAP_C"/>
    <property type="match status" value="1"/>
</dbReference>
<evidence type="ECO:0008006" key="12">
    <source>
        <dbReference type="Google" id="ProtNLM"/>
    </source>
</evidence>
<dbReference type="SUPFAM" id="SSF54427">
    <property type="entry name" value="NTF2-like"/>
    <property type="match status" value="1"/>
</dbReference>
<dbReference type="Gene3D" id="3.10.450.50">
    <property type="match status" value="1"/>
</dbReference>
<comment type="similarity">
    <text evidence="2">Belongs to the NXF family.</text>
</comment>
<evidence type="ECO:0000256" key="5">
    <source>
        <dbReference type="ARBA" id="ARBA00022737"/>
    </source>
</evidence>
<dbReference type="SUPFAM" id="SSF46934">
    <property type="entry name" value="UBA-like"/>
    <property type="match status" value="1"/>
</dbReference>
<keyword evidence="4" id="KW-0433">Leucine-rich repeat</keyword>
<dbReference type="InterPro" id="IPR002075">
    <property type="entry name" value="NTF2_dom"/>
</dbReference>
<dbReference type="PANTHER" id="PTHR10662:SF22">
    <property type="entry name" value="NUCLEAR RNA EXPORT FACTOR 1"/>
    <property type="match status" value="1"/>
</dbReference>
<keyword evidence="5" id="KW-0677">Repeat</keyword>
<keyword evidence="11" id="KW-1185">Reference proteome</keyword>
<dbReference type="FunFam" id="3.10.450.50:FF:000004">
    <property type="entry name" value="Nuclear RNA export factor 1"/>
    <property type="match status" value="1"/>
</dbReference>
<dbReference type="InterPro" id="IPR032710">
    <property type="entry name" value="NTF2-like_dom_sf"/>
</dbReference>
<protein>
    <recommendedName>
        <fullName evidence="12">Nuclear RNA export factor 1-like protein</fullName>
    </recommendedName>
</protein>
<dbReference type="InterPro" id="IPR018222">
    <property type="entry name" value="Nuclear_transport_factor_2_euk"/>
</dbReference>
<dbReference type="PROSITE" id="PS50177">
    <property type="entry name" value="NTF2_DOMAIN"/>
    <property type="match status" value="1"/>
</dbReference>
<dbReference type="Pfam" id="PF22602">
    <property type="entry name" value="NXF_NTF2"/>
    <property type="match status" value="1"/>
</dbReference>
<evidence type="ECO:0000313" key="10">
    <source>
        <dbReference type="EMBL" id="KAG5676794.1"/>
    </source>
</evidence>
<dbReference type="Pfam" id="PF24048">
    <property type="entry name" value="LRR_NXF1-5"/>
    <property type="match status" value="1"/>
</dbReference>
<organism evidence="10 11">
    <name type="scientific">Polypedilum vanderplanki</name>
    <name type="common">Sleeping chironomid midge</name>
    <dbReference type="NCBI Taxonomy" id="319348"/>
    <lineage>
        <taxon>Eukaryota</taxon>
        <taxon>Metazoa</taxon>
        <taxon>Ecdysozoa</taxon>
        <taxon>Arthropoda</taxon>
        <taxon>Hexapoda</taxon>
        <taxon>Insecta</taxon>
        <taxon>Pterygota</taxon>
        <taxon>Neoptera</taxon>
        <taxon>Endopterygota</taxon>
        <taxon>Diptera</taxon>
        <taxon>Nematocera</taxon>
        <taxon>Chironomoidea</taxon>
        <taxon>Chironomidae</taxon>
        <taxon>Chironominae</taxon>
        <taxon>Polypedilum</taxon>
        <taxon>Polypedilum</taxon>
    </lineage>
</organism>
<evidence type="ECO:0000259" key="9">
    <source>
        <dbReference type="PROSITE" id="PS51281"/>
    </source>
</evidence>
<dbReference type="GO" id="GO:0005634">
    <property type="term" value="C:nucleus"/>
    <property type="evidence" value="ECO:0007669"/>
    <property type="project" value="UniProtKB-SubCell"/>
</dbReference>
<feature type="domain" description="NTF2" evidence="8">
    <location>
        <begin position="135"/>
        <end position="285"/>
    </location>
</feature>
<evidence type="ECO:0000256" key="2">
    <source>
        <dbReference type="ARBA" id="ARBA00009285"/>
    </source>
</evidence>
<evidence type="ECO:0000313" key="11">
    <source>
        <dbReference type="Proteomes" id="UP001107558"/>
    </source>
</evidence>
<comment type="caution">
    <text evidence="10">The sequence shown here is derived from an EMBL/GenBank/DDBJ whole genome shotgun (WGS) entry which is preliminary data.</text>
</comment>
<feature type="domain" description="TAP-C" evidence="9">
    <location>
        <begin position="333"/>
        <end position="387"/>
    </location>
</feature>
<dbReference type="PROSITE" id="PS51281">
    <property type="entry name" value="TAP_C"/>
    <property type="match status" value="1"/>
</dbReference>
<dbReference type="InterPro" id="IPR009060">
    <property type="entry name" value="UBA-like_sf"/>
</dbReference>
<dbReference type="GO" id="GO:0016973">
    <property type="term" value="P:poly(A)+ mRNA export from nucleus"/>
    <property type="evidence" value="ECO:0007669"/>
    <property type="project" value="TreeGrafter"/>
</dbReference>
<dbReference type="InterPro" id="IPR005637">
    <property type="entry name" value="TAP_C_dom"/>
</dbReference>
<dbReference type="InterPro" id="IPR032675">
    <property type="entry name" value="LRR_dom_sf"/>
</dbReference>
<dbReference type="InterPro" id="IPR057125">
    <property type="entry name" value="NXF1/2/3/5-like_LRR"/>
</dbReference>
<reference evidence="10" key="1">
    <citation type="submission" date="2021-03" db="EMBL/GenBank/DDBJ databases">
        <title>Chromosome level genome of the anhydrobiotic midge Polypedilum vanderplanki.</title>
        <authorList>
            <person name="Yoshida Y."/>
            <person name="Kikawada T."/>
            <person name="Gusev O."/>
        </authorList>
    </citation>
    <scope>NUCLEOTIDE SEQUENCE</scope>
    <source>
        <strain evidence="10">NIAS01</strain>
        <tissue evidence="10">Whole body or cell culture</tissue>
    </source>
</reference>
<keyword evidence="7" id="KW-0539">Nucleus</keyword>